<proteinExistence type="predicted"/>
<comment type="caution">
    <text evidence="1">The sequence shown here is derived from an EMBL/GenBank/DDBJ whole genome shotgun (WGS) entry which is preliminary data.</text>
</comment>
<accession>A0AAU9JAR3</accession>
<evidence type="ECO:0000313" key="2">
    <source>
        <dbReference type="Proteomes" id="UP001162131"/>
    </source>
</evidence>
<evidence type="ECO:0000313" key="1">
    <source>
        <dbReference type="EMBL" id="CAG9322316.1"/>
    </source>
</evidence>
<protein>
    <submittedName>
        <fullName evidence="1">Uncharacterized protein</fullName>
    </submittedName>
</protein>
<reference evidence="1" key="1">
    <citation type="submission" date="2021-09" db="EMBL/GenBank/DDBJ databases">
        <authorList>
            <consortium name="AG Swart"/>
            <person name="Singh M."/>
            <person name="Singh A."/>
            <person name="Seah K."/>
            <person name="Emmerich C."/>
        </authorList>
    </citation>
    <scope>NUCLEOTIDE SEQUENCE</scope>
    <source>
        <strain evidence="1">ATCC30299</strain>
    </source>
</reference>
<sequence>MMPLKLDNIATPKRPTIRAKRVTHLLSSIDLLQNDLKMIKKEPVKSSSIDTLRILTQISSPKTGITFNRTKTYLKGKNRIELIKNKEELEKHKQKEKNALQIIYGDNPQHKRYMTQEIFTDKETYRLVQNNKRKYGPDRTKSKLNIQFFETPKANYQYRRGKEKVVAKEEVAKGLNSIYFNHMYRNSPRIIKKNLLKNIEESKIKSCSLVSLAEFSNSSSPVGKFEFISKNTIGNEEIDKCIQSVIKNNSKESDQMKTKLGLELSKSPKVNLKAFN</sequence>
<organism evidence="1 2">
    <name type="scientific">Blepharisma stoltei</name>
    <dbReference type="NCBI Taxonomy" id="1481888"/>
    <lineage>
        <taxon>Eukaryota</taxon>
        <taxon>Sar</taxon>
        <taxon>Alveolata</taxon>
        <taxon>Ciliophora</taxon>
        <taxon>Postciliodesmatophora</taxon>
        <taxon>Heterotrichea</taxon>
        <taxon>Heterotrichida</taxon>
        <taxon>Blepharismidae</taxon>
        <taxon>Blepharisma</taxon>
    </lineage>
</organism>
<name>A0AAU9JAR3_9CILI</name>
<dbReference type="EMBL" id="CAJZBQ010000031">
    <property type="protein sequence ID" value="CAG9322316.1"/>
    <property type="molecule type" value="Genomic_DNA"/>
</dbReference>
<gene>
    <name evidence="1" type="ORF">BSTOLATCC_MIC31341</name>
</gene>
<dbReference type="Proteomes" id="UP001162131">
    <property type="component" value="Unassembled WGS sequence"/>
</dbReference>
<keyword evidence="2" id="KW-1185">Reference proteome</keyword>
<dbReference type="AlphaFoldDB" id="A0AAU9JAR3"/>